<protein>
    <recommendedName>
        <fullName evidence="1">DUF2383 domain-containing protein</fullName>
    </recommendedName>
</protein>
<dbReference type="Gene3D" id="1.20.1260.10">
    <property type="match status" value="1"/>
</dbReference>
<dbReference type="AlphaFoldDB" id="A0A517QZ11"/>
<feature type="domain" description="DUF2383" evidence="1">
    <location>
        <begin position="13"/>
        <end position="122"/>
    </location>
</feature>
<evidence type="ECO:0000313" key="2">
    <source>
        <dbReference type="EMBL" id="QDT36838.1"/>
    </source>
</evidence>
<dbReference type="Pfam" id="PF09537">
    <property type="entry name" value="DUF2383"/>
    <property type="match status" value="1"/>
</dbReference>
<dbReference type="Proteomes" id="UP000317318">
    <property type="component" value="Chromosome"/>
</dbReference>
<evidence type="ECO:0000313" key="3">
    <source>
        <dbReference type="Proteomes" id="UP000317318"/>
    </source>
</evidence>
<accession>A0A517QZ11</accession>
<dbReference type="KEGG" id="svp:Pan189_12010"/>
<keyword evidence="3" id="KW-1185">Reference proteome</keyword>
<dbReference type="RefSeq" id="WP_145363010.1">
    <property type="nucleotide sequence ID" value="NZ_CP036268.1"/>
</dbReference>
<dbReference type="InterPro" id="IPR019052">
    <property type="entry name" value="DUF2383"/>
</dbReference>
<gene>
    <name evidence="2" type="ORF">Pan189_12010</name>
</gene>
<proteinExistence type="predicted"/>
<sequence length="155" mass="17497">MNAHTQTELSDNAVEQLQDLIQINIDSADGFRHSAEQIENVTISQYFRGVADERKQQAEQLQGFVEFSGERPRQEGSYLASLHRTIMDLRTALTSDDLGAVLNEAERGEDYIKDAYKDTLKETAGSPVNDVLQNHMESVIASHDRVRDMRDEVNS</sequence>
<organism evidence="2 3">
    <name type="scientific">Stratiformator vulcanicus</name>
    <dbReference type="NCBI Taxonomy" id="2527980"/>
    <lineage>
        <taxon>Bacteria</taxon>
        <taxon>Pseudomonadati</taxon>
        <taxon>Planctomycetota</taxon>
        <taxon>Planctomycetia</taxon>
        <taxon>Planctomycetales</taxon>
        <taxon>Planctomycetaceae</taxon>
        <taxon>Stratiformator</taxon>
    </lineage>
</organism>
<dbReference type="SUPFAM" id="SSF47240">
    <property type="entry name" value="Ferritin-like"/>
    <property type="match status" value="1"/>
</dbReference>
<dbReference type="OrthoDB" id="268257at2"/>
<dbReference type="NCBIfam" id="TIGR02284">
    <property type="entry name" value="PA2169 family four-helix-bundle protein"/>
    <property type="match status" value="1"/>
</dbReference>
<dbReference type="InterPro" id="IPR011971">
    <property type="entry name" value="CHP02284"/>
</dbReference>
<dbReference type="EMBL" id="CP036268">
    <property type="protein sequence ID" value="QDT36838.1"/>
    <property type="molecule type" value="Genomic_DNA"/>
</dbReference>
<dbReference type="InterPro" id="IPR016920">
    <property type="entry name" value="UCP029477"/>
</dbReference>
<name>A0A517QZ11_9PLAN</name>
<dbReference type="PIRSF" id="PIRSF029477">
    <property type="entry name" value="UCP029477"/>
    <property type="match status" value="1"/>
</dbReference>
<dbReference type="InterPro" id="IPR009078">
    <property type="entry name" value="Ferritin-like_SF"/>
</dbReference>
<evidence type="ECO:0000259" key="1">
    <source>
        <dbReference type="Pfam" id="PF09537"/>
    </source>
</evidence>
<reference evidence="2 3" key="1">
    <citation type="submission" date="2019-02" db="EMBL/GenBank/DDBJ databases">
        <title>Deep-cultivation of Planctomycetes and their phenomic and genomic characterization uncovers novel biology.</title>
        <authorList>
            <person name="Wiegand S."/>
            <person name="Jogler M."/>
            <person name="Boedeker C."/>
            <person name="Pinto D."/>
            <person name="Vollmers J."/>
            <person name="Rivas-Marin E."/>
            <person name="Kohn T."/>
            <person name="Peeters S.H."/>
            <person name="Heuer A."/>
            <person name="Rast P."/>
            <person name="Oberbeckmann S."/>
            <person name="Bunk B."/>
            <person name="Jeske O."/>
            <person name="Meyerdierks A."/>
            <person name="Storesund J.E."/>
            <person name="Kallscheuer N."/>
            <person name="Luecker S."/>
            <person name="Lage O.M."/>
            <person name="Pohl T."/>
            <person name="Merkel B.J."/>
            <person name="Hornburger P."/>
            <person name="Mueller R.-W."/>
            <person name="Bruemmer F."/>
            <person name="Labrenz M."/>
            <person name="Spormann A.M."/>
            <person name="Op den Camp H."/>
            <person name="Overmann J."/>
            <person name="Amann R."/>
            <person name="Jetten M.S.M."/>
            <person name="Mascher T."/>
            <person name="Medema M.H."/>
            <person name="Devos D.P."/>
            <person name="Kaster A.-K."/>
            <person name="Ovreas L."/>
            <person name="Rohde M."/>
            <person name="Galperin M.Y."/>
            <person name="Jogler C."/>
        </authorList>
    </citation>
    <scope>NUCLEOTIDE SEQUENCE [LARGE SCALE GENOMIC DNA]</scope>
    <source>
        <strain evidence="2 3">Pan189</strain>
    </source>
</reference>
<dbReference type="InterPro" id="IPR012347">
    <property type="entry name" value="Ferritin-like"/>
</dbReference>